<reference evidence="2 3" key="1">
    <citation type="submission" date="2017-09" db="EMBL/GenBank/DDBJ databases">
        <title>FDA dAtabase for Regulatory Grade micrObial Sequences (FDA-ARGOS): Supporting development and validation of Infectious Disease Dx tests.</title>
        <authorList>
            <person name="Minogue T."/>
            <person name="Wolcott M."/>
            <person name="Wasieloski L."/>
            <person name="Aguilar W."/>
            <person name="Moore D."/>
            <person name="Tallon L."/>
            <person name="Sadzewicz L."/>
            <person name="Ott S."/>
            <person name="Zhao X."/>
            <person name="Nagaraj S."/>
            <person name="Vavikolanu K."/>
            <person name="Aluvathingal J."/>
            <person name="Nadendla S."/>
            <person name="Sichtig H."/>
        </authorList>
    </citation>
    <scope>NUCLEOTIDE SEQUENCE [LARGE SCALE GENOMIC DNA]</scope>
    <source>
        <strain evidence="2 3">FDAARGOS_392</strain>
        <plasmid evidence="2 3">unnamed</plasmid>
    </source>
</reference>
<gene>
    <name evidence="2" type="ORF">CO704_25300</name>
</gene>
<organism evidence="2 3">
    <name type="scientific">Cedecea neteri</name>
    <dbReference type="NCBI Taxonomy" id="158822"/>
    <lineage>
        <taxon>Bacteria</taxon>
        <taxon>Pseudomonadati</taxon>
        <taxon>Pseudomonadota</taxon>
        <taxon>Gammaproteobacteria</taxon>
        <taxon>Enterobacterales</taxon>
        <taxon>Enterobacteriaceae</taxon>
        <taxon>Cedecea</taxon>
    </lineage>
</organism>
<keyword evidence="1" id="KW-0732">Signal</keyword>
<geneLocation type="plasmid" evidence="2 3">
    <name>unnamed</name>
</geneLocation>
<feature type="chain" id="PRO_5012877708" evidence="1">
    <location>
        <begin position="28"/>
        <end position="551"/>
    </location>
</feature>
<dbReference type="AlphaFoldDB" id="A0A291E693"/>
<accession>A0A291E693</accession>
<name>A0A291E693_9ENTR</name>
<feature type="signal peptide" evidence="1">
    <location>
        <begin position="1"/>
        <end position="27"/>
    </location>
</feature>
<protein>
    <submittedName>
        <fullName evidence="2">Uncharacterized protein</fullName>
    </submittedName>
</protein>
<dbReference type="EMBL" id="CP023526">
    <property type="protein sequence ID" value="ATF95408.1"/>
    <property type="molecule type" value="Genomic_DNA"/>
</dbReference>
<evidence type="ECO:0000256" key="1">
    <source>
        <dbReference type="SAM" id="SignalP"/>
    </source>
</evidence>
<keyword evidence="2" id="KW-0614">Plasmid</keyword>
<evidence type="ECO:0000313" key="2">
    <source>
        <dbReference type="EMBL" id="ATF95408.1"/>
    </source>
</evidence>
<evidence type="ECO:0000313" key="3">
    <source>
        <dbReference type="Proteomes" id="UP000217979"/>
    </source>
</evidence>
<sequence length="551" mass="61192">MSYLHKGFFHLSGLVLAGGMLISPVHAEDTGDKVANALNERWASTVTNCTDSKGHVLSALTCSGVLLRPKHTNDTEHRMSAADVLFLRHDLKYPPDNMTGEILGGQYALADGKSVSAACVRPSPVDYTITREAFGCGKPASVPHNNEDTDNSTCNSLIPGPGEAGWSWDGECSLSVLIHREFKLAMDLNRASPGNLPMQIWYRYWPTSIADDVNNLHMEALLYQDGDKKALTGRQNDRALFLKNNLNIPIIRFTARNEKPFSYHADEQVMKSECAEKSGGEKIACQITQDYNNTAESCGNGDYDIAAKCSGVVIRGTSGNLNRTYHSWEASPESLKNGGISFSYLRKDAKFKRLSFDDSTGFIFYPEHFSHGQASINILCGYPLDAGTGNRSNKGCGPASNSRLDCDKLEFNIKTGNDWVKMVYENAKTEHDFCGFILHDEINSFLGAKKGFTVMLDAMKALNSQKDNKSFSEQNELRLEAWPKMKKDIPLEAFFYLPGHPDALKSAQKDQSEFKIFSGRIVPVIRLTLPQTPEADAVFEYRKEDQLMLMQ</sequence>
<proteinExistence type="predicted"/>
<dbReference type="Proteomes" id="UP000217979">
    <property type="component" value="Plasmid unnamed"/>
</dbReference>